<protein>
    <submittedName>
        <fullName evidence="9">RNA methyltransferase, TrmA family</fullName>
    </submittedName>
</protein>
<dbReference type="GO" id="GO:0070041">
    <property type="term" value="F:rRNA (uridine-C5-)-methyltransferase activity"/>
    <property type="evidence" value="ECO:0007669"/>
    <property type="project" value="UniProtKB-ARBA"/>
</dbReference>
<dbReference type="InterPro" id="IPR030390">
    <property type="entry name" value="MeTrfase_TrmA_AS"/>
</dbReference>
<evidence type="ECO:0000259" key="8">
    <source>
        <dbReference type="PROSITE" id="PS50926"/>
    </source>
</evidence>
<dbReference type="OrthoDB" id="9804590at2"/>
<feature type="domain" description="TRAM" evidence="8">
    <location>
        <begin position="7"/>
        <end position="65"/>
    </location>
</feature>
<keyword evidence="1" id="KW-0479">Metal-binding</keyword>
<dbReference type="PROSITE" id="PS51687">
    <property type="entry name" value="SAM_MT_RNA_M5U"/>
    <property type="match status" value="1"/>
</dbReference>
<feature type="active site" evidence="7">
    <location>
        <position position="414"/>
    </location>
</feature>
<dbReference type="Gene3D" id="2.40.50.140">
    <property type="entry name" value="Nucleic acid-binding proteins"/>
    <property type="match status" value="1"/>
</dbReference>
<dbReference type="KEGG" id="bbev:BBEV_2565"/>
<dbReference type="PROSITE" id="PS01230">
    <property type="entry name" value="TRMA_1"/>
    <property type="match status" value="1"/>
</dbReference>
<dbReference type="GO" id="GO:0051539">
    <property type="term" value="F:4 iron, 4 sulfur cluster binding"/>
    <property type="evidence" value="ECO:0007669"/>
    <property type="project" value="UniProtKB-KW"/>
</dbReference>
<feature type="binding site" evidence="6">
    <location>
        <position position="387"/>
    </location>
    <ligand>
        <name>S-adenosyl-L-methionine</name>
        <dbReference type="ChEBI" id="CHEBI:59789"/>
    </ligand>
</feature>
<feature type="binding site" evidence="6">
    <location>
        <position position="339"/>
    </location>
    <ligand>
        <name>S-adenosyl-L-methionine</name>
        <dbReference type="ChEBI" id="CHEBI:59789"/>
    </ligand>
</feature>
<evidence type="ECO:0000256" key="7">
    <source>
        <dbReference type="PROSITE-ProRule" id="PRU10015"/>
    </source>
</evidence>
<dbReference type="CDD" id="cd02440">
    <property type="entry name" value="AdoMet_MTases"/>
    <property type="match status" value="1"/>
</dbReference>
<dbReference type="AlphaFoldDB" id="A0A1D7QY18"/>
<dbReference type="InterPro" id="IPR010280">
    <property type="entry name" value="U5_MeTrfase_fam"/>
</dbReference>
<keyword evidence="4 6" id="KW-0949">S-adenosyl-L-methionine</keyword>
<dbReference type="InterPro" id="IPR030391">
    <property type="entry name" value="MeTrfase_TrmA_CS"/>
</dbReference>
<accession>A0A1D7QY18</accession>
<dbReference type="Proteomes" id="UP000094463">
    <property type="component" value="Chromosome"/>
</dbReference>
<dbReference type="RefSeq" id="WP_069365829.1">
    <property type="nucleotide sequence ID" value="NZ_CP012502.1"/>
</dbReference>
<sequence>MSNQKPPVQKNETYRACVADLTHDGAGVVKIEGFPVFVKRALPGETVDVKVIKVKKQYGFGKLLKVHEASPERAEPPCPIYDRCGGCSLQHLSYAGQLHEKQKQVESVMARIGGFDHLQVHPVNGMTDPWRYRNKSQVPIGEERGKIVAGFYAERSHTIVDMDACLIQHEDQDRVVNVVKELARQHGIRGYDDHKHKGTLRHVVIRRAKTTGDLMVVLVTKDQSLPHKEHLIQAITEAVPNVTSIMQNINPKRTNVIFGDQTVCLWGEETIKDRIKGIEFVISARSFYQVNPDQTEVLYQQALDYADLSGSETVIDAYCGIGTISLFLAQKARHVYGVESVAAAIDDARRNAKANHIDNATFAVGEAESLMPWWHSQGLDPDVIVVDPPRKGCETEMLDAMAAMKPNRIVYVSCNPATLARDMKHLAEQGYHAKEVQPVDMFPQTTHVEAVTVMYREG</sequence>
<dbReference type="PANTHER" id="PTHR11061:SF30">
    <property type="entry name" value="TRNA (URACIL(54)-C(5))-METHYLTRANSFERASE"/>
    <property type="match status" value="1"/>
</dbReference>
<dbReference type="FunFam" id="3.40.50.150:FF:000009">
    <property type="entry name" value="23S rRNA (Uracil(1939)-C(5))-methyltransferase RlmD"/>
    <property type="match status" value="1"/>
</dbReference>
<evidence type="ECO:0000256" key="2">
    <source>
        <dbReference type="ARBA" id="ARBA00022603"/>
    </source>
</evidence>
<dbReference type="InterPro" id="IPR002792">
    <property type="entry name" value="TRAM_dom"/>
</dbReference>
<dbReference type="PATRIC" id="fig|632773.3.peg.2691"/>
<dbReference type="FunFam" id="2.40.50.140:FF:000097">
    <property type="entry name" value="23S rRNA (uracil(1939)-C(5))-methyltransferase RlmD"/>
    <property type="match status" value="1"/>
</dbReference>
<gene>
    <name evidence="9" type="primary">ygcA-2</name>
    <name evidence="9" type="ORF">BBEV_2565</name>
</gene>
<name>A0A1D7QY18_9BACI</name>
<dbReference type="NCBIfam" id="TIGR00479">
    <property type="entry name" value="rumA"/>
    <property type="match status" value="1"/>
</dbReference>
<evidence type="ECO:0000256" key="3">
    <source>
        <dbReference type="ARBA" id="ARBA00022679"/>
    </source>
</evidence>
<evidence type="ECO:0000313" key="10">
    <source>
        <dbReference type="Proteomes" id="UP000094463"/>
    </source>
</evidence>
<dbReference type="Gene3D" id="3.40.50.150">
    <property type="entry name" value="Vaccinia Virus protein VP39"/>
    <property type="match status" value="1"/>
</dbReference>
<dbReference type="SUPFAM" id="SSF53335">
    <property type="entry name" value="S-adenosyl-L-methionine-dependent methyltransferases"/>
    <property type="match status" value="1"/>
</dbReference>
<comment type="similarity">
    <text evidence="6">Belongs to the class I-like SAM-binding methyltransferase superfamily. RNA M5U methyltransferase family.</text>
</comment>
<dbReference type="InterPro" id="IPR012340">
    <property type="entry name" value="NA-bd_OB-fold"/>
</dbReference>
<dbReference type="SUPFAM" id="SSF50249">
    <property type="entry name" value="Nucleic acid-binding proteins"/>
    <property type="match status" value="1"/>
</dbReference>
<keyword evidence="3 6" id="KW-0808">Transferase</keyword>
<feature type="binding site" evidence="6">
    <location>
        <position position="318"/>
    </location>
    <ligand>
        <name>S-adenosyl-L-methionine</name>
        <dbReference type="ChEBI" id="CHEBI:59789"/>
    </ligand>
</feature>
<keyword evidence="10" id="KW-1185">Reference proteome</keyword>
<keyword evidence="1" id="KW-0004">4Fe-4S</keyword>
<keyword evidence="1" id="KW-0408">Iron</keyword>
<dbReference type="Pfam" id="PF01938">
    <property type="entry name" value="TRAM"/>
    <property type="match status" value="1"/>
</dbReference>
<reference evidence="9 10" key="1">
    <citation type="submission" date="2015-08" db="EMBL/GenBank/DDBJ databases">
        <title>The complete genome sequence of Bacillus beveridgei MLTeJB.</title>
        <authorList>
            <person name="Hanson T.E."/>
            <person name="Mesa C."/>
            <person name="Basesman S.M."/>
            <person name="Oremland R.S."/>
        </authorList>
    </citation>
    <scope>NUCLEOTIDE SEQUENCE [LARGE SCALE GENOMIC DNA]</scope>
    <source>
        <strain evidence="9 10">MLTeJB</strain>
    </source>
</reference>
<organism evidence="9 10">
    <name type="scientific">Salisediminibacterium beveridgei</name>
    <dbReference type="NCBI Taxonomy" id="632773"/>
    <lineage>
        <taxon>Bacteria</taxon>
        <taxon>Bacillati</taxon>
        <taxon>Bacillota</taxon>
        <taxon>Bacilli</taxon>
        <taxon>Bacillales</taxon>
        <taxon>Bacillaceae</taxon>
        <taxon>Salisediminibacterium</taxon>
    </lineage>
</organism>
<feature type="binding site" evidence="6">
    <location>
        <position position="289"/>
    </location>
    <ligand>
        <name>S-adenosyl-L-methionine</name>
        <dbReference type="ChEBI" id="CHEBI:59789"/>
    </ligand>
</feature>
<evidence type="ECO:0000313" key="9">
    <source>
        <dbReference type="EMBL" id="AOM83904.1"/>
    </source>
</evidence>
<dbReference type="PROSITE" id="PS01231">
    <property type="entry name" value="TRMA_2"/>
    <property type="match status" value="1"/>
</dbReference>
<dbReference type="PROSITE" id="PS50926">
    <property type="entry name" value="TRAM"/>
    <property type="match status" value="1"/>
</dbReference>
<dbReference type="Gene3D" id="2.40.50.1070">
    <property type="match status" value="1"/>
</dbReference>
<evidence type="ECO:0000256" key="4">
    <source>
        <dbReference type="ARBA" id="ARBA00022691"/>
    </source>
</evidence>
<keyword evidence="2 6" id="KW-0489">Methyltransferase</keyword>
<dbReference type="EMBL" id="CP012502">
    <property type="protein sequence ID" value="AOM83904.1"/>
    <property type="molecule type" value="Genomic_DNA"/>
</dbReference>
<dbReference type="PANTHER" id="PTHR11061">
    <property type="entry name" value="RNA M5U METHYLTRANSFERASE"/>
    <property type="match status" value="1"/>
</dbReference>
<evidence type="ECO:0000256" key="5">
    <source>
        <dbReference type="ARBA" id="ARBA00023014"/>
    </source>
</evidence>
<evidence type="ECO:0000256" key="1">
    <source>
        <dbReference type="ARBA" id="ARBA00022485"/>
    </source>
</evidence>
<keyword evidence="5" id="KW-0411">Iron-sulfur</keyword>
<feature type="active site" description="Nucleophile" evidence="6">
    <location>
        <position position="414"/>
    </location>
</feature>
<dbReference type="FunFam" id="2.40.50.1070:FF:000003">
    <property type="entry name" value="23S rRNA (Uracil-5-)-methyltransferase RumA"/>
    <property type="match status" value="1"/>
</dbReference>
<dbReference type="STRING" id="632773.BBEV_2565"/>
<evidence type="ECO:0000256" key="6">
    <source>
        <dbReference type="PROSITE-ProRule" id="PRU01024"/>
    </source>
</evidence>
<dbReference type="Pfam" id="PF05958">
    <property type="entry name" value="tRNA_U5-meth_tr"/>
    <property type="match status" value="1"/>
</dbReference>
<dbReference type="GO" id="GO:0070475">
    <property type="term" value="P:rRNA base methylation"/>
    <property type="evidence" value="ECO:0007669"/>
    <property type="project" value="TreeGrafter"/>
</dbReference>
<dbReference type="InterPro" id="IPR029063">
    <property type="entry name" value="SAM-dependent_MTases_sf"/>
</dbReference>
<proteinExistence type="inferred from homology"/>